<keyword evidence="4" id="KW-1015">Disulfide bond</keyword>
<dbReference type="InterPro" id="IPR050553">
    <property type="entry name" value="Thioredoxin_ResA/DsbE_sf"/>
</dbReference>
<evidence type="ECO:0000256" key="2">
    <source>
        <dbReference type="ARBA" id="ARBA00022748"/>
    </source>
</evidence>
<evidence type="ECO:0000256" key="1">
    <source>
        <dbReference type="ARBA" id="ARBA00004196"/>
    </source>
</evidence>
<dbReference type="EMBL" id="CP009247">
    <property type="protein sequence ID" value="APT88132.1"/>
    <property type="molecule type" value="Genomic_DNA"/>
</dbReference>
<comment type="subcellular location">
    <subcellularLocation>
        <location evidence="1">Cell envelope</location>
    </subcellularLocation>
</comment>
<feature type="domain" description="Thioredoxin" evidence="8">
    <location>
        <begin position="62"/>
        <end position="209"/>
    </location>
</feature>
<organism evidence="9 10">
    <name type="scientific">Corynebacterium frankenforstense DSM 45800</name>
    <dbReference type="NCBI Taxonomy" id="1437875"/>
    <lineage>
        <taxon>Bacteria</taxon>
        <taxon>Bacillati</taxon>
        <taxon>Actinomycetota</taxon>
        <taxon>Actinomycetes</taxon>
        <taxon>Mycobacteriales</taxon>
        <taxon>Corynebacteriaceae</taxon>
        <taxon>Corynebacterium</taxon>
    </lineage>
</organism>
<dbReference type="OrthoDB" id="9796554at2"/>
<dbReference type="KEGG" id="cfk:CFRA_01220"/>
<evidence type="ECO:0000256" key="5">
    <source>
        <dbReference type="ARBA" id="ARBA00023284"/>
    </source>
</evidence>
<evidence type="ECO:0000259" key="8">
    <source>
        <dbReference type="PROSITE" id="PS51352"/>
    </source>
</evidence>
<protein>
    <recommendedName>
        <fullName evidence="8">Thioredoxin domain-containing protein</fullName>
    </recommendedName>
</protein>
<dbReference type="PROSITE" id="PS51352">
    <property type="entry name" value="THIOREDOXIN_2"/>
    <property type="match status" value="1"/>
</dbReference>
<accession>A0A1L7CQM0</accession>
<evidence type="ECO:0000313" key="9">
    <source>
        <dbReference type="EMBL" id="APT88132.1"/>
    </source>
</evidence>
<dbReference type="InterPro" id="IPR013766">
    <property type="entry name" value="Thioredoxin_domain"/>
</dbReference>
<feature type="region of interest" description="Disordered" evidence="6">
    <location>
        <begin position="29"/>
        <end position="76"/>
    </location>
</feature>
<dbReference type="STRING" id="1437875.CFRA_01220"/>
<reference evidence="9 10" key="1">
    <citation type="submission" date="2014-08" db="EMBL/GenBank/DDBJ databases">
        <title>Complete genome sequence of Corynebacterium frankenforstense ST18(T) (=DSM 45800(T)), isolated from raw cow milk.</title>
        <authorList>
            <person name="Ruckert C."/>
            <person name="Albersmeier A."/>
            <person name="Winkler A."/>
            <person name="Lipski A."/>
            <person name="Kalinowski J."/>
        </authorList>
    </citation>
    <scope>NUCLEOTIDE SEQUENCE [LARGE SCALE GENOMIC DNA]</scope>
    <source>
        <strain evidence="9 10">ST18</strain>
    </source>
</reference>
<evidence type="ECO:0000256" key="7">
    <source>
        <dbReference type="SAM" id="Phobius"/>
    </source>
</evidence>
<feature type="compositionally biased region" description="Low complexity" evidence="6">
    <location>
        <begin position="37"/>
        <end position="47"/>
    </location>
</feature>
<dbReference type="Gene3D" id="3.40.30.10">
    <property type="entry name" value="Glutaredoxin"/>
    <property type="match status" value="1"/>
</dbReference>
<dbReference type="PANTHER" id="PTHR42852">
    <property type="entry name" value="THIOL:DISULFIDE INTERCHANGE PROTEIN DSBE"/>
    <property type="match status" value="1"/>
</dbReference>
<name>A0A1L7CQM0_9CORY</name>
<keyword evidence="2" id="KW-0201">Cytochrome c-type biogenesis</keyword>
<gene>
    <name evidence="9" type="ORF">CFRA_01220</name>
</gene>
<sequence length="209" mass="20969">MKRHLLAYVIVIVASVALIAALVPRMQSAGDGGAGDTPGAAGQADPANQSGPEGPGGPGPGDAAGERADVPARPDCPGATVAGVDLDCLGGAESDGEVSAGTPTVVNVWAWWCAPCREELPVIAEYAAAHPDHRVVGVHADPDGARGAALLEELGVDLPSFQDDSGAFQGGLSLPAVVPVTLLVEDGQVTKTLPKPYTSLAELEADLEA</sequence>
<evidence type="ECO:0000256" key="6">
    <source>
        <dbReference type="SAM" id="MobiDB-lite"/>
    </source>
</evidence>
<proteinExistence type="predicted"/>
<feature type="compositionally biased region" description="Gly residues" evidence="6">
    <location>
        <begin position="53"/>
        <end position="62"/>
    </location>
</feature>
<keyword evidence="7" id="KW-0812">Transmembrane</keyword>
<dbReference type="PROSITE" id="PS00194">
    <property type="entry name" value="THIOREDOXIN_1"/>
    <property type="match status" value="1"/>
</dbReference>
<dbReference type="Pfam" id="PF08534">
    <property type="entry name" value="Redoxin"/>
    <property type="match status" value="1"/>
</dbReference>
<dbReference type="InterPro" id="IPR013740">
    <property type="entry name" value="Redoxin"/>
</dbReference>
<dbReference type="RefSeq" id="WP_075663105.1">
    <property type="nucleotide sequence ID" value="NZ_CP009247.1"/>
</dbReference>
<keyword evidence="10" id="KW-1185">Reference proteome</keyword>
<evidence type="ECO:0000256" key="4">
    <source>
        <dbReference type="ARBA" id="ARBA00023157"/>
    </source>
</evidence>
<evidence type="ECO:0000256" key="3">
    <source>
        <dbReference type="ARBA" id="ARBA00022968"/>
    </source>
</evidence>
<keyword evidence="7" id="KW-1133">Transmembrane helix</keyword>
<feature type="transmembrane region" description="Helical" evidence="7">
    <location>
        <begin position="6"/>
        <end position="23"/>
    </location>
</feature>
<evidence type="ECO:0000313" key="10">
    <source>
        <dbReference type="Proteomes" id="UP000185434"/>
    </source>
</evidence>
<dbReference type="CDD" id="cd02966">
    <property type="entry name" value="TlpA_like_family"/>
    <property type="match status" value="1"/>
</dbReference>
<dbReference type="GO" id="GO:0016491">
    <property type="term" value="F:oxidoreductase activity"/>
    <property type="evidence" value="ECO:0007669"/>
    <property type="project" value="InterPro"/>
</dbReference>
<dbReference type="GO" id="GO:0030313">
    <property type="term" value="C:cell envelope"/>
    <property type="evidence" value="ECO:0007669"/>
    <property type="project" value="UniProtKB-SubCell"/>
</dbReference>
<keyword evidence="5" id="KW-0676">Redox-active center</keyword>
<dbReference type="Proteomes" id="UP000185434">
    <property type="component" value="Chromosome"/>
</dbReference>
<dbReference type="InterPro" id="IPR017937">
    <property type="entry name" value="Thioredoxin_CS"/>
</dbReference>
<dbReference type="SUPFAM" id="SSF52833">
    <property type="entry name" value="Thioredoxin-like"/>
    <property type="match status" value="1"/>
</dbReference>
<dbReference type="InterPro" id="IPR036249">
    <property type="entry name" value="Thioredoxin-like_sf"/>
</dbReference>
<keyword evidence="7" id="KW-0472">Membrane</keyword>
<keyword evidence="3" id="KW-0735">Signal-anchor</keyword>
<dbReference type="GO" id="GO:0017004">
    <property type="term" value="P:cytochrome complex assembly"/>
    <property type="evidence" value="ECO:0007669"/>
    <property type="project" value="UniProtKB-KW"/>
</dbReference>
<dbReference type="AlphaFoldDB" id="A0A1L7CQM0"/>
<dbReference type="PANTHER" id="PTHR42852:SF6">
    <property type="entry name" value="THIOL:DISULFIDE INTERCHANGE PROTEIN DSBE"/>
    <property type="match status" value="1"/>
</dbReference>